<dbReference type="Proteomes" id="UP001303046">
    <property type="component" value="Unassembled WGS sequence"/>
</dbReference>
<organism evidence="1 2">
    <name type="scientific">Necator americanus</name>
    <name type="common">Human hookworm</name>
    <dbReference type="NCBI Taxonomy" id="51031"/>
    <lineage>
        <taxon>Eukaryota</taxon>
        <taxon>Metazoa</taxon>
        <taxon>Ecdysozoa</taxon>
        <taxon>Nematoda</taxon>
        <taxon>Chromadorea</taxon>
        <taxon>Rhabditida</taxon>
        <taxon>Rhabditina</taxon>
        <taxon>Rhabditomorpha</taxon>
        <taxon>Strongyloidea</taxon>
        <taxon>Ancylostomatidae</taxon>
        <taxon>Bunostominae</taxon>
        <taxon>Necator</taxon>
    </lineage>
</organism>
<keyword evidence="2" id="KW-1185">Reference proteome</keyword>
<sequence>MMQVRKFKCDVIGLTETRRSQPLNYVYDTGAELFLGTCDSREVLGVDVLLNTSMAVNIDFSNNLQPESDVDG</sequence>
<comment type="caution">
    <text evidence="1">The sequence shown here is derived from an EMBL/GenBank/DDBJ whole genome shotgun (WGS) entry which is preliminary data.</text>
</comment>
<evidence type="ECO:0000313" key="2">
    <source>
        <dbReference type="Proteomes" id="UP001303046"/>
    </source>
</evidence>
<dbReference type="EMBL" id="JAVFWL010000005">
    <property type="protein sequence ID" value="KAK6759049.1"/>
    <property type="molecule type" value="Genomic_DNA"/>
</dbReference>
<reference evidence="1 2" key="1">
    <citation type="submission" date="2023-08" db="EMBL/GenBank/DDBJ databases">
        <title>A Necator americanus chromosomal reference genome.</title>
        <authorList>
            <person name="Ilik V."/>
            <person name="Petrzelkova K.J."/>
            <person name="Pardy F."/>
            <person name="Fuh T."/>
            <person name="Niatou-Singa F.S."/>
            <person name="Gouil Q."/>
            <person name="Baker L."/>
            <person name="Ritchie M.E."/>
            <person name="Jex A.R."/>
            <person name="Gazzola D."/>
            <person name="Li H."/>
            <person name="Toshio Fujiwara R."/>
            <person name="Zhan B."/>
            <person name="Aroian R.V."/>
            <person name="Pafco B."/>
            <person name="Schwarz E.M."/>
        </authorList>
    </citation>
    <scope>NUCLEOTIDE SEQUENCE [LARGE SCALE GENOMIC DNA]</scope>
    <source>
        <strain evidence="1 2">Aroian</strain>
        <tissue evidence="1">Whole animal</tissue>
    </source>
</reference>
<proteinExistence type="predicted"/>
<accession>A0ABR1E8N9</accession>
<evidence type="ECO:0008006" key="3">
    <source>
        <dbReference type="Google" id="ProtNLM"/>
    </source>
</evidence>
<evidence type="ECO:0000313" key="1">
    <source>
        <dbReference type="EMBL" id="KAK6759049.1"/>
    </source>
</evidence>
<gene>
    <name evidence="1" type="primary">Necator_chrV.g21127</name>
    <name evidence="1" type="ORF">RB195_016334</name>
</gene>
<protein>
    <recommendedName>
        <fullName evidence="3">Peptidase A1 domain-containing protein</fullName>
    </recommendedName>
</protein>
<name>A0ABR1E8N9_NECAM</name>